<dbReference type="EMBL" id="BCLY01000008">
    <property type="protein sequence ID" value="GAQ06425.1"/>
    <property type="molecule type" value="Genomic_DNA"/>
</dbReference>
<feature type="region of interest" description="Disordered" evidence="1">
    <location>
        <begin position="1"/>
        <end position="20"/>
    </location>
</feature>
<feature type="region of interest" description="Disordered" evidence="1">
    <location>
        <begin position="190"/>
        <end position="452"/>
    </location>
</feature>
<feature type="compositionally biased region" description="Polar residues" evidence="1">
    <location>
        <begin position="97"/>
        <end position="117"/>
    </location>
</feature>
<gene>
    <name evidence="2" type="ORF">ALT_3746</name>
</gene>
<evidence type="ECO:0000256" key="1">
    <source>
        <dbReference type="SAM" id="MobiDB-lite"/>
    </source>
</evidence>
<reference evidence="2 3" key="1">
    <citation type="submission" date="2015-11" db="EMBL/GenBank/DDBJ databases">
        <title>Aspergillus lentulus strain IFM 54703T.</title>
        <authorList>
            <person name="Kusuya Y."/>
            <person name="Sakai K."/>
            <person name="Kamei K."/>
            <person name="Takahashi H."/>
            <person name="Yaguchi T."/>
        </authorList>
    </citation>
    <scope>NUCLEOTIDE SEQUENCE [LARGE SCALE GENOMIC DNA]</scope>
    <source>
        <strain evidence="2 3">IFM 54703</strain>
    </source>
</reference>
<organism evidence="2 3">
    <name type="scientific">Aspergillus lentulus</name>
    <dbReference type="NCBI Taxonomy" id="293939"/>
    <lineage>
        <taxon>Eukaryota</taxon>
        <taxon>Fungi</taxon>
        <taxon>Dikarya</taxon>
        <taxon>Ascomycota</taxon>
        <taxon>Pezizomycotina</taxon>
        <taxon>Eurotiomycetes</taxon>
        <taxon>Eurotiomycetidae</taxon>
        <taxon>Eurotiales</taxon>
        <taxon>Aspergillaceae</taxon>
        <taxon>Aspergillus</taxon>
        <taxon>Aspergillus subgen. Fumigati</taxon>
    </lineage>
</organism>
<evidence type="ECO:0000313" key="3">
    <source>
        <dbReference type="Proteomes" id="UP000051487"/>
    </source>
</evidence>
<feature type="compositionally biased region" description="Polar residues" evidence="1">
    <location>
        <begin position="57"/>
        <end position="72"/>
    </location>
</feature>
<feature type="compositionally biased region" description="Polar residues" evidence="1">
    <location>
        <begin position="280"/>
        <end position="302"/>
    </location>
</feature>
<accession>A0AAN4T9K7</accession>
<dbReference type="AlphaFoldDB" id="A0AAN4T9K7"/>
<name>A0AAN4T9K7_ASPLE</name>
<sequence>MATPGTAQLQAAAISASLPESEQVKEYEKILKISDDIFTGAHPRLKVPQQFVRKTASRNAPNPSTPTRQAQVKTAGGQVPFQGNPSQSKPAAAGVASAQTLKNNASSGVTSAPQSTRIVPKPTSEIDPIFLTKSDDLVRAELQLQRQRVERALREQLEQKKQESRQRAAMQDAKPDFDVSEVLNKAFELVRPSPSIDVPGPNGMEAPSDSYDESFDSSRAPDSPIQQKPSSAPLSNSEEVATEAPVENYSDELQRLEALNRPASDQEMQDTYPVADRPRQSQQAQVDPTNNNNNLQPIQQQADAFEEPEYSPPAPGIPPMESADLPQPIEQRQPHTDKRGGQDQGPPRPHQNRRKTVSPRDNVRVVRNHITSPAAPQPSRVSPLAIAKVPTIHHPRVRPVDHSSNRMQHARQDLRAASPEIPPQQLMPRKRRRLQEDRSRPGPVSYRSQAGGSIEAYIKEEPVSPPPFADTPHTIQPQERPIYIDIASPRPPYTPVYERIEPVREPAYELDPYHEAHVEAAYPRTVSRLSVRRPVRDDQDLRRVASLHQARQPEYAREYIERPSSRSLRAASYAIVERPPQERVRYFDEPPQTYARHYAPAVGSPTSPRYQEAWIEGSATAPPRRILIDEHGNHYRERTPPPRMQAMPPPPGRIPRGEVYDDGAAPIRPGGSVRAVSVVEDPYGGRRYVQEMPPPPAAYRRVTEYPRPAPSERRSYVTPLVDDREPYPRSSSVQVAGYPATRATYVEETDLPRERVIRMPSVRPPATRYEEPREMIPRMGSVRPAERDVSVYVDDDARRPREYIERPVYVAPRPLAREERYYEGEPERVVLDGREAVHRVSQRY</sequence>
<feature type="compositionally biased region" description="Basic and acidic residues" evidence="1">
    <location>
        <begin position="398"/>
        <end position="414"/>
    </location>
</feature>
<proteinExistence type="predicted"/>
<comment type="caution">
    <text evidence="2">The sequence shown here is derived from an EMBL/GenBank/DDBJ whole genome shotgun (WGS) entry which is preliminary data.</text>
</comment>
<feature type="region of interest" description="Disordered" evidence="1">
    <location>
        <begin position="762"/>
        <end position="782"/>
    </location>
</feature>
<feature type="compositionally biased region" description="Low complexity" evidence="1">
    <location>
        <begin position="7"/>
        <end position="18"/>
    </location>
</feature>
<feature type="compositionally biased region" description="Basic and acidic residues" evidence="1">
    <location>
        <begin position="332"/>
        <end position="341"/>
    </location>
</feature>
<evidence type="ECO:0000313" key="2">
    <source>
        <dbReference type="EMBL" id="GAQ06425.1"/>
    </source>
</evidence>
<feature type="compositionally biased region" description="Basic and acidic residues" evidence="1">
    <location>
        <begin position="155"/>
        <end position="166"/>
    </location>
</feature>
<feature type="region of interest" description="Disordered" evidence="1">
    <location>
        <begin position="155"/>
        <end position="177"/>
    </location>
</feature>
<feature type="region of interest" description="Disordered" evidence="1">
    <location>
        <begin position="52"/>
        <end position="125"/>
    </location>
</feature>
<protein>
    <submittedName>
        <fullName evidence="2">Uncharacterized protein</fullName>
    </submittedName>
</protein>
<dbReference type="Proteomes" id="UP000051487">
    <property type="component" value="Unassembled WGS sequence"/>
</dbReference>
<feature type="compositionally biased region" description="Polar residues" evidence="1">
    <location>
        <begin position="224"/>
        <end position="239"/>
    </location>
</feature>